<dbReference type="KEGG" id="ccro:CMC5_000690"/>
<feature type="compositionally biased region" description="Low complexity" evidence="1">
    <location>
        <begin position="436"/>
        <end position="461"/>
    </location>
</feature>
<evidence type="ECO:0000313" key="2">
    <source>
        <dbReference type="EMBL" id="AKT35957.1"/>
    </source>
</evidence>
<feature type="compositionally biased region" description="Basic residues" evidence="1">
    <location>
        <begin position="390"/>
        <end position="432"/>
    </location>
</feature>
<evidence type="ECO:0000313" key="3">
    <source>
        <dbReference type="Proteomes" id="UP000067626"/>
    </source>
</evidence>
<gene>
    <name evidence="2" type="ORF">CMC5_000690</name>
</gene>
<dbReference type="Proteomes" id="UP000067626">
    <property type="component" value="Chromosome"/>
</dbReference>
<evidence type="ECO:0000256" key="1">
    <source>
        <dbReference type="SAM" id="MobiDB-lite"/>
    </source>
</evidence>
<feature type="compositionally biased region" description="Basic residues" evidence="1">
    <location>
        <begin position="356"/>
        <end position="371"/>
    </location>
</feature>
<name>A0A0K1E5I5_CHOCO</name>
<proteinExistence type="predicted"/>
<feature type="compositionally biased region" description="Low complexity" evidence="1">
    <location>
        <begin position="337"/>
        <end position="355"/>
    </location>
</feature>
<accession>A0A0K1E5I5</accession>
<sequence length="468" mass="49708">MNERSLRHRLSTNIVEALRARGHIAVVRGGTAALARELEDRLVDDLDALTAKLDPFQGAEIEATTWVDDTAVDEHVSALLASLARTIFSSEHVEDTFAEEPLLESEILRSLREALHGTGAGHEPDRRDEGPARLRLDNLGYLAAMVATRAPLPALRAALERAAQSVGCKLNAYEPDAHEATFSLSESTFSITVADPESRLDLEQAVADELADLVSADVVSLPTLKREIQLSPALPAARLAALRPRIDAAAARILRQGGCSATWSLEDDQRLLVAITPLSDKDASDVGQRAALFAAEIQAMLHEDTSVLRNATDLPEAQELTPEAQHDAFGPRAAHRPSSAAPAAAAPTKKTTTKPASKKSASKKPASKKPASKTPTSKKSASKAPTSKKSAPKKSAPKKSAPKKSASKKSASKKSASKKSPPRKTAARKSTHGKGPSTKAATRKTTTAKKPTSKKPASARPTRSKATR</sequence>
<feature type="compositionally biased region" description="Low complexity" evidence="1">
    <location>
        <begin position="372"/>
        <end position="389"/>
    </location>
</feature>
<reference evidence="2 3" key="1">
    <citation type="submission" date="2015-07" db="EMBL/GenBank/DDBJ databases">
        <title>Genome analysis of myxobacterium Chondromyces crocatus Cm c5 reveals a high potential for natural compound synthesis and the genetic basis for the loss of fruiting body formation.</title>
        <authorList>
            <person name="Zaburannyi N."/>
            <person name="Bunk B."/>
            <person name="Maier J."/>
            <person name="Overmann J."/>
            <person name="Mueller R."/>
        </authorList>
    </citation>
    <scope>NUCLEOTIDE SEQUENCE [LARGE SCALE GENOMIC DNA]</scope>
    <source>
        <strain evidence="2 3">Cm c5</strain>
    </source>
</reference>
<keyword evidence="3" id="KW-1185">Reference proteome</keyword>
<organism evidence="2 3">
    <name type="scientific">Chondromyces crocatus</name>
    <dbReference type="NCBI Taxonomy" id="52"/>
    <lineage>
        <taxon>Bacteria</taxon>
        <taxon>Pseudomonadati</taxon>
        <taxon>Myxococcota</taxon>
        <taxon>Polyangia</taxon>
        <taxon>Polyangiales</taxon>
        <taxon>Polyangiaceae</taxon>
        <taxon>Chondromyces</taxon>
    </lineage>
</organism>
<feature type="region of interest" description="Disordered" evidence="1">
    <location>
        <begin position="327"/>
        <end position="468"/>
    </location>
</feature>
<dbReference type="AlphaFoldDB" id="A0A0K1E5I5"/>
<protein>
    <submittedName>
        <fullName evidence="2">Uncharacterized protein</fullName>
    </submittedName>
</protein>
<dbReference type="EMBL" id="CP012159">
    <property type="protein sequence ID" value="AKT35957.1"/>
    <property type="molecule type" value="Genomic_DNA"/>
</dbReference>